<evidence type="ECO:0000256" key="1">
    <source>
        <dbReference type="SAM" id="MobiDB-lite"/>
    </source>
</evidence>
<protein>
    <submittedName>
        <fullName evidence="2">Uncharacterized protein</fullName>
    </submittedName>
</protein>
<organism evidence="2 3">
    <name type="scientific">Naegleria lovaniensis</name>
    <name type="common">Amoeba</name>
    <dbReference type="NCBI Taxonomy" id="51637"/>
    <lineage>
        <taxon>Eukaryota</taxon>
        <taxon>Discoba</taxon>
        <taxon>Heterolobosea</taxon>
        <taxon>Tetramitia</taxon>
        <taxon>Eutetramitia</taxon>
        <taxon>Vahlkampfiidae</taxon>
        <taxon>Naegleria</taxon>
    </lineage>
</organism>
<evidence type="ECO:0000313" key="2">
    <source>
        <dbReference type="EMBL" id="KAG2382571.1"/>
    </source>
</evidence>
<dbReference type="EMBL" id="PYSW02000023">
    <property type="protein sequence ID" value="KAG2382571.1"/>
    <property type="molecule type" value="Genomic_DNA"/>
</dbReference>
<feature type="region of interest" description="Disordered" evidence="1">
    <location>
        <begin position="186"/>
        <end position="243"/>
    </location>
</feature>
<feature type="compositionally biased region" description="Polar residues" evidence="1">
    <location>
        <begin position="197"/>
        <end position="206"/>
    </location>
</feature>
<name>A0AA88GNW0_NAELO</name>
<dbReference type="GeneID" id="68097606"/>
<comment type="caution">
    <text evidence="2">The sequence shown here is derived from an EMBL/GenBank/DDBJ whole genome shotgun (WGS) entry which is preliminary data.</text>
</comment>
<feature type="compositionally biased region" description="Basic and acidic residues" evidence="1">
    <location>
        <begin position="187"/>
        <end position="196"/>
    </location>
</feature>
<proteinExistence type="predicted"/>
<evidence type="ECO:0000313" key="3">
    <source>
        <dbReference type="Proteomes" id="UP000816034"/>
    </source>
</evidence>
<dbReference type="AlphaFoldDB" id="A0AA88GNW0"/>
<sequence length="243" mass="27570">MDVSYLLDNSKQWVLNADATSRTSPTITTTSEGFVQEPHQKHEETKTTTTLLLELYLVCNVRKVVFDFNRQALPSELEISYSSNEKKINFRKLAKLRNTELKRSKPFVIYFTKPVQLKYMKFKIVIHGHSSDRNNESAPTTSCKLNSIKLFGTPVLSTDNLFDLYHKNQDQLKALAEMIGLTTTTKEASEYEKENSDNSQQSASTKDPSDSEEGITIEILPDDDKNASPKVNISDPRNRASKL</sequence>
<dbReference type="Proteomes" id="UP000816034">
    <property type="component" value="Unassembled WGS sequence"/>
</dbReference>
<reference evidence="2 3" key="1">
    <citation type="journal article" date="2018" name="BMC Genomics">
        <title>The genome of Naegleria lovaniensis, the basis for a comparative approach to unravel pathogenicity factors of the human pathogenic amoeba N. fowleri.</title>
        <authorList>
            <person name="Liechti N."/>
            <person name="Schurch N."/>
            <person name="Bruggmann R."/>
            <person name="Wittwer M."/>
        </authorList>
    </citation>
    <scope>NUCLEOTIDE SEQUENCE [LARGE SCALE GENOMIC DNA]</scope>
    <source>
        <strain evidence="2 3">ATCC 30569</strain>
    </source>
</reference>
<accession>A0AA88GNW0</accession>
<gene>
    <name evidence="2" type="ORF">C9374_005151</name>
</gene>
<keyword evidence="3" id="KW-1185">Reference proteome</keyword>
<dbReference type="RefSeq" id="XP_044548250.1">
    <property type="nucleotide sequence ID" value="XM_044694870.1"/>
</dbReference>